<evidence type="ECO:0000256" key="1">
    <source>
        <dbReference type="SAM" id="Coils"/>
    </source>
</evidence>
<feature type="compositionally biased region" description="Polar residues" evidence="2">
    <location>
        <begin position="627"/>
        <end position="636"/>
    </location>
</feature>
<feature type="compositionally biased region" description="Acidic residues" evidence="2">
    <location>
        <begin position="771"/>
        <end position="780"/>
    </location>
</feature>
<evidence type="ECO:0000313" key="4">
    <source>
        <dbReference type="Proteomes" id="UP000800041"/>
    </source>
</evidence>
<feature type="region of interest" description="Disordered" evidence="2">
    <location>
        <begin position="620"/>
        <end position="906"/>
    </location>
</feature>
<gene>
    <name evidence="3" type="ORF">K402DRAFT_443122</name>
</gene>
<feature type="compositionally biased region" description="Acidic residues" evidence="2">
    <location>
        <begin position="802"/>
        <end position="815"/>
    </location>
</feature>
<feature type="coiled-coil region" evidence="1">
    <location>
        <begin position="525"/>
        <end position="552"/>
    </location>
</feature>
<evidence type="ECO:0000313" key="3">
    <source>
        <dbReference type="EMBL" id="KAF1992309.1"/>
    </source>
</evidence>
<feature type="compositionally biased region" description="Low complexity" evidence="2">
    <location>
        <begin position="196"/>
        <end position="205"/>
    </location>
</feature>
<feature type="region of interest" description="Disordered" evidence="2">
    <location>
        <begin position="1"/>
        <end position="154"/>
    </location>
</feature>
<feature type="compositionally biased region" description="Polar residues" evidence="2">
    <location>
        <begin position="79"/>
        <end position="93"/>
    </location>
</feature>
<feature type="region of interest" description="Disordered" evidence="2">
    <location>
        <begin position="184"/>
        <end position="410"/>
    </location>
</feature>
<feature type="compositionally biased region" description="Basic and acidic residues" evidence="2">
    <location>
        <begin position="58"/>
        <end position="77"/>
    </location>
</feature>
<feature type="compositionally biased region" description="Low complexity" evidence="2">
    <location>
        <begin position="704"/>
        <end position="720"/>
    </location>
</feature>
<feature type="compositionally biased region" description="Basic and acidic residues" evidence="2">
    <location>
        <begin position="230"/>
        <end position="241"/>
    </location>
</feature>
<feature type="compositionally biased region" description="Basic and acidic residues" evidence="2">
    <location>
        <begin position="248"/>
        <end position="269"/>
    </location>
</feature>
<feature type="compositionally biased region" description="Polar residues" evidence="2">
    <location>
        <begin position="669"/>
        <end position="703"/>
    </location>
</feature>
<protein>
    <submittedName>
        <fullName evidence="3">Uncharacterized protein</fullName>
    </submittedName>
</protein>
<feature type="compositionally biased region" description="Low complexity" evidence="2">
    <location>
        <begin position="380"/>
        <end position="398"/>
    </location>
</feature>
<reference evidence="3" key="1">
    <citation type="journal article" date="2020" name="Stud. Mycol.">
        <title>101 Dothideomycetes genomes: a test case for predicting lifestyles and emergence of pathogens.</title>
        <authorList>
            <person name="Haridas S."/>
            <person name="Albert R."/>
            <person name="Binder M."/>
            <person name="Bloem J."/>
            <person name="Labutti K."/>
            <person name="Salamov A."/>
            <person name="Andreopoulos B."/>
            <person name="Baker S."/>
            <person name="Barry K."/>
            <person name="Bills G."/>
            <person name="Bluhm B."/>
            <person name="Cannon C."/>
            <person name="Castanera R."/>
            <person name="Culley D."/>
            <person name="Daum C."/>
            <person name="Ezra D."/>
            <person name="Gonzalez J."/>
            <person name="Henrissat B."/>
            <person name="Kuo A."/>
            <person name="Liang C."/>
            <person name="Lipzen A."/>
            <person name="Lutzoni F."/>
            <person name="Magnuson J."/>
            <person name="Mondo S."/>
            <person name="Nolan M."/>
            <person name="Ohm R."/>
            <person name="Pangilinan J."/>
            <person name="Park H.-J."/>
            <person name="Ramirez L."/>
            <person name="Alfaro M."/>
            <person name="Sun H."/>
            <person name="Tritt A."/>
            <person name="Yoshinaga Y."/>
            <person name="Zwiers L.-H."/>
            <person name="Turgeon B."/>
            <person name="Goodwin S."/>
            <person name="Spatafora J."/>
            <person name="Crous P."/>
            <person name="Grigoriev I."/>
        </authorList>
    </citation>
    <scope>NUCLEOTIDE SEQUENCE</scope>
    <source>
        <strain evidence="3">CBS 113979</strain>
    </source>
</reference>
<proteinExistence type="predicted"/>
<keyword evidence="4" id="KW-1185">Reference proteome</keyword>
<dbReference type="OrthoDB" id="5945798at2759"/>
<sequence>MWSSIALSCTPSPSSPSRRMLPCARPQRHVRAGEVTFNSSPRAARALDPSTQQVPQSESHRDTRRDRSVHEPNDPNVHDTYTTSLQQRQQFRPTNYGARSYSRPSSSSGSASNVVRRTPNFEDHPLRRPRSNSLDSPPRPQPTIRPRPPRLSRRTTSAILWTLETALRQPRPFTSDLVEENASMSDLTGGAGGNGRAANGSSRAGPVPVPQPSQATPTGMRTPRQIMEQRQQRDERKRQEAEAAALRAADEQRRAQEAEARRRSAERRAAAAGVAGQPMETSHSRTRSNTGGRGEGAYSGYAPGNIPQQDPGFGGPVVPPAQAGTSTQAGAGAAYRQRGSSLSQDQPRPVPGAVPPTASGAQRMPQPQAARPPAVPPQQRPAGAGPSAQPGPSTAGPSTQPGGQSSRAGAVPFPHAFERWETLSSHWEGLTSYWIHRLEQNTEEVRNQPLSSQMARQITDLSAAGANLFHAVVELQRLRASSERKFQRWFYDTRREQERSQETIAEMENMLRVERAARNERNTGADEARAAKRNAEKITSEMQRELRISKEEARRAWEELGRREQEERERLTALREGQPIFIGGVQVFPTMQQAVLSRQTSSAQHPGEHQYQQGGQVEDYPYEVAPSPSNTDPFTGQGQGQGGARELHHEQDVSNLTPGAHQPYPLGSTPATSGSTAMTAIPPTQQGQPSTGHLQPRPQVTQYPTTSTIPTTSAASSSSTFYRHGGAYIDSANPSQTSNQPPGASGDIDAGSYVPSLEETFSNSDDGGQFEGEDEYELDEQGNIRYDTFGQPMMYRRGLGQEGDEDSSDDDDEDTREAQRREQELLQQYPTSRPTTTTATTAAGYPTVTDAADYEGAGYEGWEGGWGGRHHHPTRLSDVIEEDERSRTSPSRASLASRGGYHGRDI</sequence>
<feature type="compositionally biased region" description="Low complexity" evidence="2">
    <location>
        <begin position="360"/>
        <end position="372"/>
    </location>
</feature>
<name>A0A6G1HH02_9PEZI</name>
<dbReference type="AlphaFoldDB" id="A0A6G1HH02"/>
<feature type="compositionally biased region" description="Low complexity" evidence="2">
    <location>
        <begin position="825"/>
        <end position="857"/>
    </location>
</feature>
<dbReference type="Proteomes" id="UP000800041">
    <property type="component" value="Unassembled WGS sequence"/>
</dbReference>
<organism evidence="3 4">
    <name type="scientific">Aulographum hederae CBS 113979</name>
    <dbReference type="NCBI Taxonomy" id="1176131"/>
    <lineage>
        <taxon>Eukaryota</taxon>
        <taxon>Fungi</taxon>
        <taxon>Dikarya</taxon>
        <taxon>Ascomycota</taxon>
        <taxon>Pezizomycotina</taxon>
        <taxon>Dothideomycetes</taxon>
        <taxon>Pleosporomycetidae</taxon>
        <taxon>Aulographales</taxon>
        <taxon>Aulographaceae</taxon>
    </lineage>
</organism>
<feature type="compositionally biased region" description="Pro residues" evidence="2">
    <location>
        <begin position="137"/>
        <end position="146"/>
    </location>
</feature>
<evidence type="ECO:0000256" key="2">
    <source>
        <dbReference type="SAM" id="MobiDB-lite"/>
    </source>
</evidence>
<feature type="compositionally biased region" description="Low complexity" evidence="2">
    <location>
        <begin position="96"/>
        <end position="112"/>
    </location>
</feature>
<keyword evidence="1" id="KW-0175">Coiled coil</keyword>
<feature type="compositionally biased region" description="Polar residues" evidence="2">
    <location>
        <begin position="1"/>
        <end position="10"/>
    </location>
</feature>
<feature type="compositionally biased region" description="Low complexity" evidence="2">
    <location>
        <begin position="321"/>
        <end position="334"/>
    </location>
</feature>
<feature type="compositionally biased region" description="Polar residues" evidence="2">
    <location>
        <begin position="732"/>
        <end position="742"/>
    </location>
</feature>
<feature type="compositionally biased region" description="Gly residues" evidence="2">
    <location>
        <begin position="858"/>
        <end position="867"/>
    </location>
</feature>
<accession>A0A6G1HH02</accession>
<dbReference type="EMBL" id="ML977137">
    <property type="protein sequence ID" value="KAF1992309.1"/>
    <property type="molecule type" value="Genomic_DNA"/>
</dbReference>